<dbReference type="STRING" id="1387353.BSF38_04016"/>
<dbReference type="OrthoDB" id="253560at2"/>
<dbReference type="InterPro" id="IPR006311">
    <property type="entry name" value="TAT_signal"/>
</dbReference>
<protein>
    <submittedName>
        <fullName evidence="2">L-glyceraldehyde 3-phosphate reductase</fullName>
        <ecNumber evidence="2">1.1.1.-</ecNumber>
    </submittedName>
</protein>
<dbReference type="InterPro" id="IPR053135">
    <property type="entry name" value="AKR2_Oxidoreductase"/>
</dbReference>
<evidence type="ECO:0000259" key="1">
    <source>
        <dbReference type="Pfam" id="PF00248"/>
    </source>
</evidence>
<dbReference type="Proteomes" id="UP000186309">
    <property type="component" value="Chromosome"/>
</dbReference>
<dbReference type="InterPro" id="IPR023210">
    <property type="entry name" value="NADP_OxRdtase_dom"/>
</dbReference>
<organism evidence="2 3">
    <name type="scientific">Paludisphaera borealis</name>
    <dbReference type="NCBI Taxonomy" id="1387353"/>
    <lineage>
        <taxon>Bacteria</taxon>
        <taxon>Pseudomonadati</taxon>
        <taxon>Planctomycetota</taxon>
        <taxon>Planctomycetia</taxon>
        <taxon>Isosphaerales</taxon>
        <taxon>Isosphaeraceae</taxon>
        <taxon>Paludisphaera</taxon>
    </lineage>
</organism>
<dbReference type="AlphaFoldDB" id="A0A1U7CU41"/>
<evidence type="ECO:0000313" key="2">
    <source>
        <dbReference type="EMBL" id="APW62470.1"/>
    </source>
</evidence>
<accession>A0A1U7CU41</accession>
<evidence type="ECO:0000313" key="3">
    <source>
        <dbReference type="Proteomes" id="UP000186309"/>
    </source>
</evidence>
<dbReference type="Pfam" id="PF00248">
    <property type="entry name" value="Aldo_ket_red"/>
    <property type="match status" value="1"/>
</dbReference>
<dbReference type="KEGG" id="pbor:BSF38_04016"/>
<reference evidence="3" key="1">
    <citation type="submission" date="2016-12" db="EMBL/GenBank/DDBJ databases">
        <title>Comparative genomics of four Isosphaeraceae planctomycetes: a common pool of plasmids and glycoside hydrolase genes.</title>
        <authorList>
            <person name="Ivanova A."/>
        </authorList>
    </citation>
    <scope>NUCLEOTIDE SEQUENCE [LARGE SCALE GENOMIC DNA]</scope>
    <source>
        <strain evidence="3">PX4</strain>
    </source>
</reference>
<dbReference type="PRINTS" id="PR00069">
    <property type="entry name" value="ALDKETRDTASE"/>
</dbReference>
<dbReference type="Gene3D" id="3.20.20.100">
    <property type="entry name" value="NADP-dependent oxidoreductase domain"/>
    <property type="match status" value="1"/>
</dbReference>
<keyword evidence="2" id="KW-0560">Oxidoreductase</keyword>
<dbReference type="EMBL" id="CP019082">
    <property type="protein sequence ID" value="APW62470.1"/>
    <property type="molecule type" value="Genomic_DNA"/>
</dbReference>
<dbReference type="CDD" id="cd19105">
    <property type="entry name" value="AKR_unchar"/>
    <property type="match status" value="1"/>
</dbReference>
<name>A0A1U7CU41_9BACT</name>
<keyword evidence="3" id="KW-1185">Reference proteome</keyword>
<feature type="domain" description="NADP-dependent oxidoreductase" evidence="1">
    <location>
        <begin position="81"/>
        <end position="323"/>
    </location>
</feature>
<dbReference type="PANTHER" id="PTHR43312:SF1">
    <property type="entry name" value="NADP-DEPENDENT OXIDOREDUCTASE DOMAIN-CONTAINING PROTEIN"/>
    <property type="match status" value="1"/>
</dbReference>
<dbReference type="EC" id="1.1.1.-" evidence="2"/>
<proteinExistence type="predicted"/>
<dbReference type="SUPFAM" id="SSF51430">
    <property type="entry name" value="NAD(P)-linked oxidoreductase"/>
    <property type="match status" value="1"/>
</dbReference>
<dbReference type="InterPro" id="IPR020471">
    <property type="entry name" value="AKR"/>
</dbReference>
<dbReference type="PROSITE" id="PS51318">
    <property type="entry name" value="TAT"/>
    <property type="match status" value="1"/>
</dbReference>
<dbReference type="PANTHER" id="PTHR43312">
    <property type="entry name" value="D-THREO-ALDOSE 1-DEHYDROGENASE"/>
    <property type="match status" value="1"/>
</dbReference>
<gene>
    <name evidence="2" type="primary">gpr_3</name>
    <name evidence="2" type="ORF">BSF38_04016</name>
</gene>
<sequence length="414" mass="45261">MSDCRGLNEDGGSDVDRRAFLGTGAGAVTAAALLGQTETARAQDQPAAKASALIPKRVLGKTGVEVSMLNLGTWKSVGLDRILRLAWSRGLRYIDTAASYGSEPAIGRWMKENPGVRKDLFLVTKDGHANTPKDLIAGLDKRLEQLQTDYIDLIFIHALGDSNIDKQIEWPKSREFKETAEAIRKSGKAKFVGFSCHHPRQAEILQNAAEGGFVDAIMVRNSSWANHEAPFDKALDACHKAGIGLISMKQIAGNTKIDDIAALLPELKEKGLTPYQGLLHAIWTDERFSSVCVSMRNTDQVRENTDAAQRFKPMTKAEISRLRDACLAAGPTFCAACDGSCSRAGGTDAELGTLTRLLTYHDHHGYREEARRQYADLRPEARDWTGADLAAAREACHSKLDFADLLARVEKNLA</sequence>
<dbReference type="RefSeq" id="WP_076348593.1">
    <property type="nucleotide sequence ID" value="NZ_CP019082.1"/>
</dbReference>
<dbReference type="GO" id="GO:0016491">
    <property type="term" value="F:oxidoreductase activity"/>
    <property type="evidence" value="ECO:0007669"/>
    <property type="project" value="UniProtKB-KW"/>
</dbReference>
<dbReference type="InterPro" id="IPR036812">
    <property type="entry name" value="NAD(P)_OxRdtase_dom_sf"/>
</dbReference>